<sequence>MPGVVASLVVSQTADIRTAGWQTLSVSSGLQAFKLPALTERYGLRVDRHWYGLVKFLPLAHEAQRVTVYKQERIELAAASRLGL</sequence>
<dbReference type="EMBL" id="AP026798">
    <property type="protein sequence ID" value="BDR53415.1"/>
    <property type="molecule type" value="Genomic_DNA"/>
</dbReference>
<protein>
    <submittedName>
        <fullName evidence="1">Uncharacterized protein</fullName>
    </submittedName>
</protein>
<accession>A0ABM8B949</accession>
<evidence type="ECO:0000313" key="1">
    <source>
        <dbReference type="EMBL" id="BDR53415.1"/>
    </source>
</evidence>
<organism evidence="1 2">
    <name type="scientific">Bombiscardovia nodaiensis</name>
    <dbReference type="NCBI Taxonomy" id="2932181"/>
    <lineage>
        <taxon>Bacteria</taxon>
        <taxon>Bacillati</taxon>
        <taxon>Actinomycetota</taxon>
        <taxon>Actinomycetes</taxon>
        <taxon>Bifidobacteriales</taxon>
        <taxon>Bifidobacteriaceae</taxon>
        <taxon>Bombiscardovia</taxon>
    </lineage>
</organism>
<proteinExistence type="predicted"/>
<reference evidence="1 2" key="1">
    <citation type="journal article" date="2023" name="Microbiol. Spectr.">
        <title>Symbiosis of Carpenter Bees with Uncharacterized Lactic Acid Bacteria Showing NAD Auxotrophy.</title>
        <authorList>
            <person name="Kawasaki S."/>
            <person name="Ozawa K."/>
            <person name="Mori T."/>
            <person name="Yamamoto A."/>
            <person name="Ito M."/>
            <person name="Ohkuma M."/>
            <person name="Sakamoto M."/>
            <person name="Matsutani M."/>
        </authorList>
    </citation>
    <scope>NUCLEOTIDE SEQUENCE [LARGE SCALE GENOMIC DNA]</scope>
    <source>
        <strain evidence="1 2">Kim37-2</strain>
    </source>
</reference>
<dbReference type="Proteomes" id="UP001321766">
    <property type="component" value="Chromosome"/>
</dbReference>
<name>A0ABM8B949_9BIFI</name>
<keyword evidence="2" id="KW-1185">Reference proteome</keyword>
<evidence type="ECO:0000313" key="2">
    <source>
        <dbReference type="Proteomes" id="UP001321766"/>
    </source>
</evidence>
<gene>
    <name evidence="1" type="ORF">KIM372_13220</name>
</gene>